<protein>
    <recommendedName>
        <fullName evidence="4">DUF3169 domain-containing protein</fullName>
    </recommendedName>
</protein>
<feature type="transmembrane region" description="Helical" evidence="1">
    <location>
        <begin position="117"/>
        <end position="136"/>
    </location>
</feature>
<reference evidence="2 3" key="1">
    <citation type="journal article" date="2021" name="Sci. Rep.">
        <title>The distribution of antibiotic resistance genes in chicken gut microbiota commensals.</title>
        <authorList>
            <person name="Juricova H."/>
            <person name="Matiasovicova J."/>
            <person name="Kubasova T."/>
            <person name="Cejkova D."/>
            <person name="Rychlik I."/>
        </authorList>
    </citation>
    <scope>NUCLEOTIDE SEQUENCE [LARGE SCALE GENOMIC DNA]</scope>
    <source>
        <strain evidence="2 3">An431b</strain>
    </source>
</reference>
<keyword evidence="3" id="KW-1185">Reference proteome</keyword>
<feature type="transmembrane region" description="Helical" evidence="1">
    <location>
        <begin position="15"/>
        <end position="33"/>
    </location>
</feature>
<name>A0ABS2G723_9FIRM</name>
<evidence type="ECO:0000313" key="2">
    <source>
        <dbReference type="EMBL" id="MBM6876677.1"/>
    </source>
</evidence>
<feature type="transmembrane region" description="Helical" evidence="1">
    <location>
        <begin position="89"/>
        <end position="111"/>
    </location>
</feature>
<evidence type="ECO:0000256" key="1">
    <source>
        <dbReference type="SAM" id="Phobius"/>
    </source>
</evidence>
<proteinExistence type="predicted"/>
<keyword evidence="1" id="KW-1133">Transmembrane helix</keyword>
<dbReference type="Proteomes" id="UP000729290">
    <property type="component" value="Unassembled WGS sequence"/>
</dbReference>
<dbReference type="RefSeq" id="WP_205132411.1">
    <property type="nucleotide sequence ID" value="NZ_JACSNT010000001.1"/>
</dbReference>
<dbReference type="EMBL" id="JACSNV010000001">
    <property type="protein sequence ID" value="MBM6876677.1"/>
    <property type="molecule type" value="Genomic_DNA"/>
</dbReference>
<gene>
    <name evidence="2" type="ORF">H9X83_00680</name>
</gene>
<accession>A0ABS2G723</accession>
<keyword evidence="1" id="KW-0812">Transmembrane</keyword>
<keyword evidence="1" id="KW-0472">Membrane</keyword>
<evidence type="ECO:0000313" key="3">
    <source>
        <dbReference type="Proteomes" id="UP000729290"/>
    </source>
</evidence>
<evidence type="ECO:0008006" key="4">
    <source>
        <dbReference type="Google" id="ProtNLM"/>
    </source>
</evidence>
<organism evidence="2 3">
    <name type="scientific">Anaerotignum lactatifermentans</name>
    <dbReference type="NCBI Taxonomy" id="160404"/>
    <lineage>
        <taxon>Bacteria</taxon>
        <taxon>Bacillati</taxon>
        <taxon>Bacillota</taxon>
        <taxon>Clostridia</taxon>
        <taxon>Lachnospirales</taxon>
        <taxon>Anaerotignaceae</taxon>
        <taxon>Anaerotignum</taxon>
    </lineage>
</organism>
<comment type="caution">
    <text evidence="2">The sequence shown here is derived from an EMBL/GenBank/DDBJ whole genome shotgun (WGS) entry which is preliminary data.</text>
</comment>
<sequence>MKPDPFEQKLKREKYMVAALFLVFLMMYIFAKIELYPKRFYQSCGFSGAVVTAVSYIRLELVLRHPDNLSAYRIKVTDERNNFIEKQAYSTYAVLSLVFLLAVILVAGFVVPAYSPILFLVFAGHAVLLLICLFYFQKKY</sequence>